<keyword evidence="3" id="KW-1185">Reference proteome</keyword>
<dbReference type="InterPro" id="IPR009956">
    <property type="entry name" value="Post-segregation_anti-tox_CcdA"/>
</dbReference>
<dbReference type="Proteomes" id="UP000015455">
    <property type="component" value="Unassembled WGS sequence"/>
</dbReference>
<comment type="caution">
    <text evidence="2">The sequence shown here is derived from an EMBL/GenBank/DDBJ whole genome shotgun (WGS) entry which is preliminary data.</text>
</comment>
<dbReference type="AlphaFoldDB" id="S9ZKQ8"/>
<evidence type="ECO:0000313" key="2">
    <source>
        <dbReference type="EMBL" id="EPZ15161.1"/>
    </source>
</evidence>
<dbReference type="EMBL" id="ATJV01000060">
    <property type="protein sequence ID" value="EPZ15161.1"/>
    <property type="molecule type" value="Genomic_DNA"/>
</dbReference>
<dbReference type="STRING" id="1348657.M622_16535"/>
<reference evidence="2 3" key="1">
    <citation type="submission" date="2013-06" db="EMBL/GenBank/DDBJ databases">
        <title>Draft genome sequence of Thauera terpenica.</title>
        <authorList>
            <person name="Liu B."/>
            <person name="Frostegard A.H."/>
            <person name="Shapleigh J.P."/>
        </authorList>
    </citation>
    <scope>NUCLEOTIDE SEQUENCE [LARGE SCALE GENOMIC DNA]</scope>
    <source>
        <strain evidence="2 3">58Eu</strain>
    </source>
</reference>
<name>S9ZKQ8_9RHOO</name>
<keyword evidence="1" id="KW-1277">Toxin-antitoxin system</keyword>
<organism evidence="2 3">
    <name type="scientific">Thauera terpenica 58Eu</name>
    <dbReference type="NCBI Taxonomy" id="1348657"/>
    <lineage>
        <taxon>Bacteria</taxon>
        <taxon>Pseudomonadati</taxon>
        <taxon>Pseudomonadota</taxon>
        <taxon>Betaproteobacteria</taxon>
        <taxon>Rhodocyclales</taxon>
        <taxon>Zoogloeaceae</taxon>
        <taxon>Thauera</taxon>
    </lineage>
</organism>
<protein>
    <submittedName>
        <fullName evidence="2">Uncharacterized protein</fullName>
    </submittedName>
</protein>
<accession>S9ZKQ8</accession>
<gene>
    <name evidence="2" type="ORF">M622_16535</name>
</gene>
<dbReference type="Pfam" id="PF07362">
    <property type="entry name" value="CcdA"/>
    <property type="match status" value="1"/>
</dbReference>
<dbReference type="PATRIC" id="fig|1348657.5.peg.2393"/>
<evidence type="ECO:0000256" key="1">
    <source>
        <dbReference type="ARBA" id="ARBA00022649"/>
    </source>
</evidence>
<sequence>MMHTTACGAACKPTNVTLDEALIAEAKTLHIDISQATEAGLAPAVAESRVA</sequence>
<evidence type="ECO:0000313" key="3">
    <source>
        <dbReference type="Proteomes" id="UP000015455"/>
    </source>
</evidence>
<proteinExistence type="predicted"/>